<evidence type="ECO:0000256" key="1">
    <source>
        <dbReference type="ARBA" id="ARBA00001947"/>
    </source>
</evidence>
<dbReference type="Proteomes" id="UP001139451">
    <property type="component" value="Unassembled WGS sequence"/>
</dbReference>
<feature type="domain" description="Peptidase M13 C-terminal" evidence="8">
    <location>
        <begin position="492"/>
        <end position="692"/>
    </location>
</feature>
<dbReference type="Pfam" id="PF05649">
    <property type="entry name" value="Peptidase_M13_N"/>
    <property type="match status" value="1"/>
</dbReference>
<evidence type="ECO:0000259" key="8">
    <source>
        <dbReference type="Pfam" id="PF01431"/>
    </source>
</evidence>
<comment type="cofactor">
    <cofactor evidence="1">
        <name>Zn(2+)</name>
        <dbReference type="ChEBI" id="CHEBI:29105"/>
    </cofactor>
</comment>
<dbReference type="Pfam" id="PF01431">
    <property type="entry name" value="Peptidase_M13"/>
    <property type="match status" value="1"/>
</dbReference>
<dbReference type="InterPro" id="IPR018497">
    <property type="entry name" value="Peptidase_M13_C"/>
</dbReference>
<sequence>MIKVASKASAGKPALRLLGPVALLGLAGPGSLASGQPSKVADSAAPAVGAYGFDESGMDRSIRPGDDFFAYANGGWARSTPIPAHLANYGMFQMLDERSKARVRDILEAAKADPASQIGRAYASYLDAPSVERQGLAPIRPWLDRVRGLNNRRGYTSLIAEALEMGIAGPVACPAILGCVVPDKLDPTRAQLILQQGGTGLPDRDMYLLDQPRMTQIRAAYVDHLARMLALAGERDVDRRARAILALETEIARAHWTREDSTDVTKTYNKVKLTDTKRFASPTFDLTALLKALSSRISELQVTQPSAFAAIAAALDRAPLEVLRDQLMVRSLESLATALPEAVYQQNFAFYGKALKGTPEPDPRWRRAVVFTETALGDAVGREYVARHFPPEYRASANALIANVIAAMDARIARLDWMQPHTKLRARKKLAGFTVKIGYPDRWRDYAGLEIRAGDLFGNLVRANRFNVRYQLDRLGKPFPRDEWLMSPQTANAYANFGLNEIVFPAAMLQAPFFDPNADPALNYGGIGGIIGHEISHHFDDQGAKYDEQGRLANWWTPQDVAAFTKAGKALSAQYEGYEPLPGQRVKGEFTLGENIGDLAGIAVAHDAYRRSLNGKPAPVIAGTTGDQRFFLGWAQIWRRNYREADLRQRLLTDPHAPSIQRVWMVRNLDGWYDAFAVKPDDKLYLAPAQRIRIW</sequence>
<dbReference type="GO" id="GO:0005886">
    <property type="term" value="C:plasma membrane"/>
    <property type="evidence" value="ECO:0007669"/>
    <property type="project" value="TreeGrafter"/>
</dbReference>
<evidence type="ECO:0000256" key="2">
    <source>
        <dbReference type="ARBA" id="ARBA00007357"/>
    </source>
</evidence>
<comment type="similarity">
    <text evidence="2">Belongs to the peptidase M13 family.</text>
</comment>
<dbReference type="CDD" id="cd08662">
    <property type="entry name" value="M13"/>
    <property type="match status" value="1"/>
</dbReference>
<organism evidence="10 11">
    <name type="scientific">Sphingomonas tagetis</name>
    <dbReference type="NCBI Taxonomy" id="2949092"/>
    <lineage>
        <taxon>Bacteria</taxon>
        <taxon>Pseudomonadati</taxon>
        <taxon>Pseudomonadota</taxon>
        <taxon>Alphaproteobacteria</taxon>
        <taxon>Sphingomonadales</taxon>
        <taxon>Sphingomonadaceae</taxon>
        <taxon>Sphingomonas</taxon>
    </lineage>
</organism>
<keyword evidence="11" id="KW-1185">Reference proteome</keyword>
<evidence type="ECO:0000256" key="3">
    <source>
        <dbReference type="ARBA" id="ARBA00022670"/>
    </source>
</evidence>
<gene>
    <name evidence="10" type="ORF">M9978_08940</name>
</gene>
<evidence type="ECO:0000259" key="9">
    <source>
        <dbReference type="Pfam" id="PF05649"/>
    </source>
</evidence>
<dbReference type="GO" id="GO:0046872">
    <property type="term" value="F:metal ion binding"/>
    <property type="evidence" value="ECO:0007669"/>
    <property type="project" value="UniProtKB-KW"/>
</dbReference>
<evidence type="ECO:0000256" key="5">
    <source>
        <dbReference type="ARBA" id="ARBA00022801"/>
    </source>
</evidence>
<dbReference type="Gene3D" id="3.40.390.10">
    <property type="entry name" value="Collagenase (Catalytic Domain)"/>
    <property type="match status" value="1"/>
</dbReference>
<dbReference type="GO" id="GO:0004222">
    <property type="term" value="F:metalloendopeptidase activity"/>
    <property type="evidence" value="ECO:0007669"/>
    <property type="project" value="InterPro"/>
</dbReference>
<comment type="caution">
    <text evidence="10">The sequence shown here is derived from an EMBL/GenBank/DDBJ whole genome shotgun (WGS) entry which is preliminary data.</text>
</comment>
<dbReference type="SUPFAM" id="SSF55486">
    <property type="entry name" value="Metalloproteases ('zincins'), catalytic domain"/>
    <property type="match status" value="1"/>
</dbReference>
<dbReference type="InterPro" id="IPR042089">
    <property type="entry name" value="Peptidase_M13_dom_2"/>
</dbReference>
<dbReference type="PANTHER" id="PTHR11733:SF167">
    <property type="entry name" value="FI17812P1-RELATED"/>
    <property type="match status" value="1"/>
</dbReference>
<dbReference type="InterPro" id="IPR000718">
    <property type="entry name" value="Peptidase_M13"/>
</dbReference>
<dbReference type="PROSITE" id="PS51885">
    <property type="entry name" value="NEPRILYSIN"/>
    <property type="match status" value="1"/>
</dbReference>
<reference evidence="10" key="1">
    <citation type="submission" date="2022-05" db="EMBL/GenBank/DDBJ databases">
        <title>Sphingomonas sp. strain MG17 Genome sequencing and assembly.</title>
        <authorList>
            <person name="Kim I."/>
        </authorList>
    </citation>
    <scope>NUCLEOTIDE SEQUENCE</scope>
    <source>
        <strain evidence="10">MG17</strain>
    </source>
</reference>
<dbReference type="InterPro" id="IPR024079">
    <property type="entry name" value="MetalloPept_cat_dom_sf"/>
</dbReference>
<dbReference type="PRINTS" id="PR00786">
    <property type="entry name" value="NEPRILYSIN"/>
</dbReference>
<evidence type="ECO:0000256" key="7">
    <source>
        <dbReference type="ARBA" id="ARBA00023049"/>
    </source>
</evidence>
<evidence type="ECO:0000256" key="4">
    <source>
        <dbReference type="ARBA" id="ARBA00022723"/>
    </source>
</evidence>
<keyword evidence="7" id="KW-0482">Metalloprotease</keyword>
<evidence type="ECO:0000313" key="10">
    <source>
        <dbReference type="EMBL" id="MCP3730551.1"/>
    </source>
</evidence>
<name>A0A9X2HL50_9SPHN</name>
<keyword evidence="5" id="KW-0378">Hydrolase</keyword>
<protein>
    <submittedName>
        <fullName evidence="10">M13 family metallopeptidase</fullName>
    </submittedName>
</protein>
<dbReference type="GO" id="GO:0016485">
    <property type="term" value="P:protein processing"/>
    <property type="evidence" value="ECO:0007669"/>
    <property type="project" value="TreeGrafter"/>
</dbReference>
<dbReference type="InterPro" id="IPR008753">
    <property type="entry name" value="Peptidase_M13_N"/>
</dbReference>
<keyword evidence="6" id="KW-0862">Zinc</keyword>
<dbReference type="PANTHER" id="PTHR11733">
    <property type="entry name" value="ZINC METALLOPROTEASE FAMILY M13 NEPRILYSIN-RELATED"/>
    <property type="match status" value="1"/>
</dbReference>
<dbReference type="AlphaFoldDB" id="A0A9X2HL50"/>
<keyword evidence="3" id="KW-0645">Protease</keyword>
<evidence type="ECO:0000313" key="11">
    <source>
        <dbReference type="Proteomes" id="UP001139451"/>
    </source>
</evidence>
<accession>A0A9X2HL50</accession>
<feature type="domain" description="Peptidase M13 N-terminal" evidence="9">
    <location>
        <begin position="64"/>
        <end position="440"/>
    </location>
</feature>
<evidence type="ECO:0000256" key="6">
    <source>
        <dbReference type="ARBA" id="ARBA00022833"/>
    </source>
</evidence>
<proteinExistence type="inferred from homology"/>
<dbReference type="Gene3D" id="1.10.1380.10">
    <property type="entry name" value="Neutral endopeptidase , domain2"/>
    <property type="match status" value="1"/>
</dbReference>
<keyword evidence="4" id="KW-0479">Metal-binding</keyword>
<dbReference type="EMBL" id="JAMLDX010000005">
    <property type="protein sequence ID" value="MCP3730551.1"/>
    <property type="molecule type" value="Genomic_DNA"/>
</dbReference>